<sequence length="175" mass="19731">METDLLELLVHFRMQQESQHGKRLSTEARNGSQGLDSKCHSKAKNTTTSWTLSSSKCKRLSAGKSNISSSESAEADDKAFDHDTLKPKLTKQGSVDIITQLRDFWRKNGPSEEQDLRKALSITKVQMILDMKGTITAFLGRSLLFEVIHENFYTFVYYNCSNDEDDCLAETLPSS</sequence>
<protein>
    <submittedName>
        <fullName evidence="2">Uncharacterized protein</fullName>
    </submittedName>
</protein>
<reference evidence="2" key="1">
    <citation type="journal article" date="2020" name="Cell">
        <title>Large-Scale Comparative Analyses of Tick Genomes Elucidate Their Genetic Diversity and Vector Capacities.</title>
        <authorList>
            <consortium name="Tick Genome and Microbiome Consortium (TIGMIC)"/>
            <person name="Jia N."/>
            <person name="Wang J."/>
            <person name="Shi W."/>
            <person name="Du L."/>
            <person name="Sun Y."/>
            <person name="Zhan W."/>
            <person name="Jiang J.F."/>
            <person name="Wang Q."/>
            <person name="Zhang B."/>
            <person name="Ji P."/>
            <person name="Bell-Sakyi L."/>
            <person name="Cui X.M."/>
            <person name="Yuan T.T."/>
            <person name="Jiang B.G."/>
            <person name="Yang W.F."/>
            <person name="Lam T.T."/>
            <person name="Chang Q.C."/>
            <person name="Ding S.J."/>
            <person name="Wang X.J."/>
            <person name="Zhu J.G."/>
            <person name="Ruan X.D."/>
            <person name="Zhao L."/>
            <person name="Wei J.T."/>
            <person name="Ye R.Z."/>
            <person name="Que T.C."/>
            <person name="Du C.H."/>
            <person name="Zhou Y.H."/>
            <person name="Cheng J.X."/>
            <person name="Dai P.F."/>
            <person name="Guo W.B."/>
            <person name="Han X.H."/>
            <person name="Huang E.J."/>
            <person name="Li L.F."/>
            <person name="Wei W."/>
            <person name="Gao Y.C."/>
            <person name="Liu J.Z."/>
            <person name="Shao H.Z."/>
            <person name="Wang X."/>
            <person name="Wang C.C."/>
            <person name="Yang T.C."/>
            <person name="Huo Q.B."/>
            <person name="Li W."/>
            <person name="Chen H.Y."/>
            <person name="Chen S.E."/>
            <person name="Zhou L.G."/>
            <person name="Ni X.B."/>
            <person name="Tian J.H."/>
            <person name="Sheng Y."/>
            <person name="Liu T."/>
            <person name="Pan Y.S."/>
            <person name="Xia L.Y."/>
            <person name="Li J."/>
            <person name="Zhao F."/>
            <person name="Cao W.C."/>
        </authorList>
    </citation>
    <scope>NUCLEOTIDE SEQUENCE</scope>
    <source>
        <strain evidence="2">Rmic-2018</strain>
    </source>
</reference>
<dbReference type="EMBL" id="JABSTU010000004">
    <property type="protein sequence ID" value="KAH8034226.1"/>
    <property type="molecule type" value="Genomic_DNA"/>
</dbReference>
<gene>
    <name evidence="2" type="ORF">HPB51_021896</name>
</gene>
<organism evidence="2 3">
    <name type="scientific">Rhipicephalus microplus</name>
    <name type="common">Cattle tick</name>
    <name type="synonym">Boophilus microplus</name>
    <dbReference type="NCBI Taxonomy" id="6941"/>
    <lineage>
        <taxon>Eukaryota</taxon>
        <taxon>Metazoa</taxon>
        <taxon>Ecdysozoa</taxon>
        <taxon>Arthropoda</taxon>
        <taxon>Chelicerata</taxon>
        <taxon>Arachnida</taxon>
        <taxon>Acari</taxon>
        <taxon>Parasitiformes</taxon>
        <taxon>Ixodida</taxon>
        <taxon>Ixodoidea</taxon>
        <taxon>Ixodidae</taxon>
        <taxon>Rhipicephalinae</taxon>
        <taxon>Rhipicephalus</taxon>
        <taxon>Boophilus</taxon>
    </lineage>
</organism>
<evidence type="ECO:0000313" key="3">
    <source>
        <dbReference type="Proteomes" id="UP000821866"/>
    </source>
</evidence>
<dbReference type="Proteomes" id="UP000821866">
    <property type="component" value="Chromosome 2"/>
</dbReference>
<comment type="caution">
    <text evidence="2">The sequence shown here is derived from an EMBL/GenBank/DDBJ whole genome shotgun (WGS) entry which is preliminary data.</text>
</comment>
<name>A0A9J6EIS6_RHIMP</name>
<reference evidence="2" key="2">
    <citation type="submission" date="2021-09" db="EMBL/GenBank/DDBJ databases">
        <authorList>
            <person name="Jia N."/>
            <person name="Wang J."/>
            <person name="Shi W."/>
            <person name="Du L."/>
            <person name="Sun Y."/>
            <person name="Zhan W."/>
            <person name="Jiang J."/>
            <person name="Wang Q."/>
            <person name="Zhang B."/>
            <person name="Ji P."/>
            <person name="Sakyi L.B."/>
            <person name="Cui X."/>
            <person name="Yuan T."/>
            <person name="Jiang B."/>
            <person name="Yang W."/>
            <person name="Lam T.T.-Y."/>
            <person name="Chang Q."/>
            <person name="Ding S."/>
            <person name="Wang X."/>
            <person name="Zhu J."/>
            <person name="Ruan X."/>
            <person name="Zhao L."/>
            <person name="Wei J."/>
            <person name="Que T."/>
            <person name="Du C."/>
            <person name="Cheng J."/>
            <person name="Dai P."/>
            <person name="Han X."/>
            <person name="Huang E."/>
            <person name="Gao Y."/>
            <person name="Liu J."/>
            <person name="Shao H."/>
            <person name="Ye R."/>
            <person name="Li L."/>
            <person name="Wei W."/>
            <person name="Wang X."/>
            <person name="Wang C."/>
            <person name="Huo Q."/>
            <person name="Li W."/>
            <person name="Guo W."/>
            <person name="Chen H."/>
            <person name="Chen S."/>
            <person name="Zhou L."/>
            <person name="Zhou L."/>
            <person name="Ni X."/>
            <person name="Tian J."/>
            <person name="Zhou Y."/>
            <person name="Sheng Y."/>
            <person name="Liu T."/>
            <person name="Pan Y."/>
            <person name="Xia L."/>
            <person name="Li J."/>
            <person name="Zhao F."/>
            <person name="Cao W."/>
        </authorList>
    </citation>
    <scope>NUCLEOTIDE SEQUENCE</scope>
    <source>
        <strain evidence="2">Rmic-2018</strain>
        <tissue evidence="2">Larvae</tissue>
    </source>
</reference>
<keyword evidence="3" id="KW-1185">Reference proteome</keyword>
<evidence type="ECO:0000313" key="2">
    <source>
        <dbReference type="EMBL" id="KAH8034226.1"/>
    </source>
</evidence>
<evidence type="ECO:0000256" key="1">
    <source>
        <dbReference type="SAM" id="MobiDB-lite"/>
    </source>
</evidence>
<dbReference type="AlphaFoldDB" id="A0A9J6EIS6"/>
<accession>A0A9J6EIS6</accession>
<feature type="region of interest" description="Disordered" evidence="1">
    <location>
        <begin position="17"/>
        <end position="41"/>
    </location>
</feature>
<proteinExistence type="predicted"/>